<reference evidence="1" key="1">
    <citation type="submission" date="2022-10" db="EMBL/GenBank/DDBJ databases">
        <title>YIM 151497 complete genome.</title>
        <authorList>
            <person name="Chen X."/>
        </authorList>
    </citation>
    <scope>NUCLEOTIDE SEQUENCE</scope>
    <source>
        <strain evidence="1">YIM 151497</strain>
    </source>
</reference>
<sequence length="106" mass="11492">MELTYLTPAIKSATNDGETAQQMLGNDLARSFHGLIADMRNAMYLGEMPDEPTIMDGTEFGLNYPLGDSAVLQIEPVGVGAIDGSSWQNVHRVKLLRILSNGEVLV</sequence>
<protein>
    <submittedName>
        <fullName evidence="1">Uncharacterized protein</fullName>
    </submittedName>
</protein>
<gene>
    <name evidence="1" type="ORF">OF122_12600</name>
</gene>
<evidence type="ECO:0000313" key="1">
    <source>
        <dbReference type="EMBL" id="UYQ70900.1"/>
    </source>
</evidence>
<organism evidence="1 2">
    <name type="scientific">Pelagibacterium flavum</name>
    <dbReference type="NCBI Taxonomy" id="2984530"/>
    <lineage>
        <taxon>Bacteria</taxon>
        <taxon>Pseudomonadati</taxon>
        <taxon>Pseudomonadota</taxon>
        <taxon>Alphaproteobacteria</taxon>
        <taxon>Hyphomicrobiales</taxon>
        <taxon>Devosiaceae</taxon>
        <taxon>Pelagibacterium</taxon>
    </lineage>
</organism>
<dbReference type="EMBL" id="CP107716">
    <property type="protein sequence ID" value="UYQ70900.1"/>
    <property type="molecule type" value="Genomic_DNA"/>
</dbReference>
<name>A0ABY6IJY1_9HYPH</name>
<keyword evidence="2" id="KW-1185">Reference proteome</keyword>
<dbReference type="Proteomes" id="UP001163882">
    <property type="component" value="Chromosome"/>
</dbReference>
<accession>A0ABY6IJY1</accession>
<evidence type="ECO:0000313" key="2">
    <source>
        <dbReference type="Proteomes" id="UP001163882"/>
    </source>
</evidence>
<proteinExistence type="predicted"/>
<dbReference type="RefSeq" id="WP_264224578.1">
    <property type="nucleotide sequence ID" value="NZ_CP107716.1"/>
</dbReference>